<keyword evidence="2" id="KW-1185">Reference proteome</keyword>
<name>A0A8J2Q781_9BILA</name>
<dbReference type="Proteomes" id="UP000746747">
    <property type="component" value="Unassembled WGS sequence"/>
</dbReference>
<comment type="caution">
    <text evidence="1">The sequence shown here is derived from an EMBL/GenBank/DDBJ whole genome shotgun (WGS) entry which is preliminary data.</text>
</comment>
<protein>
    <submittedName>
        <fullName evidence="1">Uncharacterized protein</fullName>
    </submittedName>
</protein>
<proteinExistence type="predicted"/>
<dbReference type="OrthoDB" id="10620424at2759"/>
<evidence type="ECO:0000313" key="2">
    <source>
        <dbReference type="Proteomes" id="UP000746747"/>
    </source>
</evidence>
<accession>A0A8J2Q781</accession>
<evidence type="ECO:0000313" key="1">
    <source>
        <dbReference type="EMBL" id="CAG9540477.1"/>
    </source>
</evidence>
<dbReference type="EMBL" id="CAKAEH010001964">
    <property type="protein sequence ID" value="CAG9540477.1"/>
    <property type="molecule type" value="Genomic_DNA"/>
</dbReference>
<reference evidence="1" key="1">
    <citation type="submission" date="2021-09" db="EMBL/GenBank/DDBJ databases">
        <authorList>
            <consortium name="Pathogen Informatics"/>
        </authorList>
    </citation>
    <scope>NUCLEOTIDE SEQUENCE</scope>
</reference>
<organism evidence="1 2">
    <name type="scientific">Cercopithifilaria johnstoni</name>
    <dbReference type="NCBI Taxonomy" id="2874296"/>
    <lineage>
        <taxon>Eukaryota</taxon>
        <taxon>Metazoa</taxon>
        <taxon>Ecdysozoa</taxon>
        <taxon>Nematoda</taxon>
        <taxon>Chromadorea</taxon>
        <taxon>Rhabditida</taxon>
        <taxon>Spirurina</taxon>
        <taxon>Spiruromorpha</taxon>
        <taxon>Filarioidea</taxon>
        <taxon>Onchocercidae</taxon>
        <taxon>Cercopithifilaria</taxon>
    </lineage>
</organism>
<gene>
    <name evidence="1" type="ORF">CJOHNSTONI_LOCUS9986</name>
</gene>
<dbReference type="AlphaFoldDB" id="A0A8J2Q781"/>
<sequence>MMMMMITITTTTTTTRMLKQYRWLHRLQVTVLEAVPPCRMEKIAAPSTLANDSCSSRRKAEEWKRCGGDEGRRGTVVAMVTAMGSSGSNGAVKCAPNELSQTVTTSLVVHHGLDQLCANVNNTR</sequence>